<dbReference type="Gene3D" id="1.10.630.10">
    <property type="entry name" value="Cytochrome P450"/>
    <property type="match status" value="1"/>
</dbReference>
<evidence type="ECO:0000256" key="2">
    <source>
        <dbReference type="ARBA" id="ARBA00022723"/>
    </source>
</evidence>
<dbReference type="PRINTS" id="PR00463">
    <property type="entry name" value="EP450I"/>
</dbReference>
<keyword evidence="3" id="KW-0408">Iron</keyword>
<sequence length="251" mass="29163">MDIMDIMGHISEAFNTVMKNLIKMEDESEFYRLKNLISENARLLGHPLSLIMNMTNITFWRKFPYFKELLNKLLDNNEQLLKFFESQIEKNRKLFATEGDIQEATNYVQAYLMEMKKREEYGNVGDFTRLQLKCMLHDLWVAGQETTSNTLNFAVLYLMTHLRVQSKMQAELDQVVGHGRKVSLADKPNLHYTNATINEIQRLCNLLPVNLFHRTTKDVHINGYNISKGTVIVPQICAVLFDEKVGSYSTE</sequence>
<name>A0A914CDE9_9BILA</name>
<accession>A0A914CDE9</accession>
<dbReference type="PANTHER" id="PTHR24300">
    <property type="entry name" value="CYTOCHROME P450 508A4-RELATED"/>
    <property type="match status" value="1"/>
</dbReference>
<dbReference type="InterPro" id="IPR050182">
    <property type="entry name" value="Cytochrome_P450_fam2"/>
</dbReference>
<organism evidence="5 6">
    <name type="scientific">Acrobeloides nanus</name>
    <dbReference type="NCBI Taxonomy" id="290746"/>
    <lineage>
        <taxon>Eukaryota</taxon>
        <taxon>Metazoa</taxon>
        <taxon>Ecdysozoa</taxon>
        <taxon>Nematoda</taxon>
        <taxon>Chromadorea</taxon>
        <taxon>Rhabditida</taxon>
        <taxon>Tylenchina</taxon>
        <taxon>Cephalobomorpha</taxon>
        <taxon>Cephaloboidea</taxon>
        <taxon>Cephalobidae</taxon>
        <taxon>Acrobeloides</taxon>
    </lineage>
</organism>
<dbReference type="GO" id="GO:0020037">
    <property type="term" value="F:heme binding"/>
    <property type="evidence" value="ECO:0007669"/>
    <property type="project" value="InterPro"/>
</dbReference>
<comment type="similarity">
    <text evidence="1">Belongs to the cytochrome P450 family.</text>
</comment>
<keyword evidence="2" id="KW-0479">Metal-binding</keyword>
<evidence type="ECO:0000256" key="1">
    <source>
        <dbReference type="ARBA" id="ARBA00010617"/>
    </source>
</evidence>
<protein>
    <submittedName>
        <fullName evidence="6">Cytochrome P450</fullName>
    </submittedName>
</protein>
<dbReference type="AlphaFoldDB" id="A0A914CDE9"/>
<dbReference type="InterPro" id="IPR036396">
    <property type="entry name" value="Cyt_P450_sf"/>
</dbReference>
<proteinExistence type="inferred from homology"/>
<dbReference type="Proteomes" id="UP000887540">
    <property type="component" value="Unplaced"/>
</dbReference>
<evidence type="ECO:0000313" key="6">
    <source>
        <dbReference type="WBParaSite" id="ACRNAN_Path_926.g3576.t1"/>
    </source>
</evidence>
<keyword evidence="5" id="KW-1185">Reference proteome</keyword>
<dbReference type="GO" id="GO:0006805">
    <property type="term" value="P:xenobiotic metabolic process"/>
    <property type="evidence" value="ECO:0007669"/>
    <property type="project" value="TreeGrafter"/>
</dbReference>
<evidence type="ECO:0000313" key="5">
    <source>
        <dbReference type="Proteomes" id="UP000887540"/>
    </source>
</evidence>
<dbReference type="GO" id="GO:0005737">
    <property type="term" value="C:cytoplasm"/>
    <property type="evidence" value="ECO:0007669"/>
    <property type="project" value="TreeGrafter"/>
</dbReference>
<dbReference type="PANTHER" id="PTHR24300:SF375">
    <property type="entry name" value="CYTOCHROME P450 FAMILY"/>
    <property type="match status" value="1"/>
</dbReference>
<evidence type="ECO:0000256" key="4">
    <source>
        <dbReference type="ARBA" id="ARBA00023033"/>
    </source>
</evidence>
<evidence type="ECO:0000256" key="3">
    <source>
        <dbReference type="ARBA" id="ARBA00023004"/>
    </source>
</evidence>
<keyword evidence="4" id="KW-0560">Oxidoreductase</keyword>
<dbReference type="GO" id="GO:0016712">
    <property type="term" value="F:oxidoreductase activity, acting on paired donors, with incorporation or reduction of molecular oxygen, reduced flavin or flavoprotein as one donor, and incorporation of one atom of oxygen"/>
    <property type="evidence" value="ECO:0007669"/>
    <property type="project" value="TreeGrafter"/>
</dbReference>
<dbReference type="SUPFAM" id="SSF48264">
    <property type="entry name" value="Cytochrome P450"/>
    <property type="match status" value="1"/>
</dbReference>
<dbReference type="PRINTS" id="PR00385">
    <property type="entry name" value="P450"/>
</dbReference>
<dbReference type="GO" id="GO:0005506">
    <property type="term" value="F:iron ion binding"/>
    <property type="evidence" value="ECO:0007669"/>
    <property type="project" value="InterPro"/>
</dbReference>
<keyword evidence="4" id="KW-0503">Monooxygenase</keyword>
<dbReference type="InterPro" id="IPR002401">
    <property type="entry name" value="Cyt_P450_E_grp-I"/>
</dbReference>
<dbReference type="GO" id="GO:0006082">
    <property type="term" value="P:organic acid metabolic process"/>
    <property type="evidence" value="ECO:0007669"/>
    <property type="project" value="TreeGrafter"/>
</dbReference>
<reference evidence="6" key="1">
    <citation type="submission" date="2022-11" db="UniProtKB">
        <authorList>
            <consortium name="WormBaseParasite"/>
        </authorList>
    </citation>
    <scope>IDENTIFICATION</scope>
</reference>
<dbReference type="Pfam" id="PF00067">
    <property type="entry name" value="p450"/>
    <property type="match status" value="1"/>
</dbReference>
<dbReference type="WBParaSite" id="ACRNAN_Path_926.g3576.t1">
    <property type="protein sequence ID" value="ACRNAN_Path_926.g3576.t1"/>
    <property type="gene ID" value="ACRNAN_Path_926.g3576"/>
</dbReference>
<dbReference type="InterPro" id="IPR001128">
    <property type="entry name" value="Cyt_P450"/>
</dbReference>